<dbReference type="KEGG" id="bdw:94337041"/>
<dbReference type="GeneID" id="94337041"/>
<dbReference type="AlphaFoldDB" id="A0AAD9PK17"/>
<comment type="caution">
    <text evidence="1">The sequence shown here is derived from an EMBL/GenBank/DDBJ whole genome shotgun (WGS) entry which is preliminary data.</text>
</comment>
<sequence>MFKCADKTPYRIPAGTLHLNLNRKNRIVNYQDAITQYRIMLSQSGIEKIANERPERHYPAHHYKRIMKQRMPFLIAENRREAWDRRHTEIKEENKIEKVTSRHLPNILKAVDYYEAWLNNFNETSNKETISDKA</sequence>
<reference evidence="1" key="1">
    <citation type="journal article" date="2023" name="Nat. Microbiol.">
        <title>Babesia duncani multi-omics identifies virulence factors and drug targets.</title>
        <authorList>
            <person name="Singh P."/>
            <person name="Lonardi S."/>
            <person name="Liang Q."/>
            <person name="Vydyam P."/>
            <person name="Khabirova E."/>
            <person name="Fang T."/>
            <person name="Gihaz S."/>
            <person name="Thekkiniath J."/>
            <person name="Munshi M."/>
            <person name="Abel S."/>
            <person name="Ciampossin L."/>
            <person name="Batugedara G."/>
            <person name="Gupta M."/>
            <person name="Lu X.M."/>
            <person name="Lenz T."/>
            <person name="Chakravarty S."/>
            <person name="Cornillot E."/>
            <person name="Hu Y."/>
            <person name="Ma W."/>
            <person name="Gonzalez L.M."/>
            <person name="Sanchez S."/>
            <person name="Estrada K."/>
            <person name="Sanchez-Flores A."/>
            <person name="Montero E."/>
            <person name="Harb O.S."/>
            <person name="Le Roch K.G."/>
            <person name="Mamoun C.B."/>
        </authorList>
    </citation>
    <scope>NUCLEOTIDE SEQUENCE</scope>
    <source>
        <strain evidence="1">WA1</strain>
    </source>
</reference>
<proteinExistence type="predicted"/>
<gene>
    <name evidence="1" type="ORF">BdWA1_002744</name>
</gene>
<dbReference type="RefSeq" id="XP_067802986.1">
    <property type="nucleotide sequence ID" value="XM_067947764.1"/>
</dbReference>
<protein>
    <submittedName>
        <fullName evidence="1">Uncharacterized protein</fullName>
    </submittedName>
</protein>
<keyword evidence="2" id="KW-1185">Reference proteome</keyword>
<evidence type="ECO:0000313" key="1">
    <source>
        <dbReference type="EMBL" id="KAK2196144.1"/>
    </source>
</evidence>
<dbReference type="EMBL" id="JALLKP010000003">
    <property type="protein sequence ID" value="KAK2196144.1"/>
    <property type="molecule type" value="Genomic_DNA"/>
</dbReference>
<accession>A0AAD9PK17</accession>
<evidence type="ECO:0000313" key="2">
    <source>
        <dbReference type="Proteomes" id="UP001214638"/>
    </source>
</evidence>
<organism evidence="1 2">
    <name type="scientific">Babesia duncani</name>
    <dbReference type="NCBI Taxonomy" id="323732"/>
    <lineage>
        <taxon>Eukaryota</taxon>
        <taxon>Sar</taxon>
        <taxon>Alveolata</taxon>
        <taxon>Apicomplexa</taxon>
        <taxon>Aconoidasida</taxon>
        <taxon>Piroplasmida</taxon>
        <taxon>Babesiidae</taxon>
        <taxon>Babesia</taxon>
    </lineage>
</organism>
<name>A0AAD9PK17_9APIC</name>
<dbReference type="Proteomes" id="UP001214638">
    <property type="component" value="Unassembled WGS sequence"/>
</dbReference>